<dbReference type="NCBIfam" id="TIGR04089">
    <property type="entry name" value="exp_by_SipW_III"/>
    <property type="match status" value="1"/>
</dbReference>
<dbReference type="NCBIfam" id="TIGR04088">
    <property type="entry name" value="cognate_SipW"/>
    <property type="match status" value="1"/>
</dbReference>
<dbReference type="InterPro" id="IPR023833">
    <property type="entry name" value="Signal_pept_SipW-depend-type"/>
</dbReference>
<dbReference type="AlphaFoldDB" id="A0A931CP07"/>
<evidence type="ECO:0000313" key="2">
    <source>
        <dbReference type="Proteomes" id="UP000655366"/>
    </source>
</evidence>
<accession>A0A931CP07</accession>
<proteinExistence type="predicted"/>
<evidence type="ECO:0000313" key="1">
    <source>
        <dbReference type="EMBL" id="MBG0738346.1"/>
    </source>
</evidence>
<gene>
    <name evidence="1" type="ORF">IV500_02730</name>
</gene>
<organism evidence="1 2">
    <name type="scientific">Arthrobacter terrae</name>
    <dbReference type="NCBI Taxonomy" id="2935737"/>
    <lineage>
        <taxon>Bacteria</taxon>
        <taxon>Bacillati</taxon>
        <taxon>Actinomycetota</taxon>
        <taxon>Actinomycetes</taxon>
        <taxon>Micrococcales</taxon>
        <taxon>Micrococcaceae</taxon>
        <taxon>Arthrobacter</taxon>
    </lineage>
</organism>
<keyword evidence="2" id="KW-1185">Reference proteome</keyword>
<protein>
    <submittedName>
        <fullName evidence="1">Alternate-type signal peptide domain-containing protein</fullName>
    </submittedName>
</protein>
<dbReference type="InterPro" id="IPR024006">
    <property type="entry name" value="Alt_signal_exp_actinobact"/>
</dbReference>
<dbReference type="EMBL" id="JADNYM010000003">
    <property type="protein sequence ID" value="MBG0738346.1"/>
    <property type="molecule type" value="Genomic_DNA"/>
</dbReference>
<dbReference type="Proteomes" id="UP000655366">
    <property type="component" value="Unassembled WGS sequence"/>
</dbReference>
<reference evidence="1 2" key="1">
    <citation type="submission" date="2020-11" db="EMBL/GenBank/DDBJ databases">
        <title>Arthrobacter antarcticus sp. nov., isolated from Antarctic Soil.</title>
        <authorList>
            <person name="Li J."/>
        </authorList>
    </citation>
    <scope>NUCLEOTIDE SEQUENCE [LARGE SCALE GENOMIC DNA]</scope>
    <source>
        <strain evidence="1 2">Z1-20</strain>
    </source>
</reference>
<name>A0A931CP07_9MICC</name>
<comment type="caution">
    <text evidence="1">The sequence shown here is derived from an EMBL/GenBank/DDBJ whole genome shotgun (WGS) entry which is preliminary data.</text>
</comment>
<sequence>MNKMVKGAIATGVGVVLLVGGGGTLATWNQAQSASMGSIVSGDLNLEVNSATNGGKWTNANSTVVDINTYRVVPGDTLTYTQDLLVTLTGDLMKAKLSVTNAGVNAGFTAASVDVSPTALKDATAAKPITSGDVLTASVNGHVVTASTTFTFKASTTGRDSANQRYNFGPIGYKLEQQAPASANAQ</sequence>